<protein>
    <submittedName>
        <fullName evidence="1">Uncharacterized protein</fullName>
    </submittedName>
</protein>
<reference evidence="1 2" key="1">
    <citation type="journal article" date="2007" name="Nat. Biotechnol.">
        <title>Genome sequence of the lignocellulose-bioconverting and xylose-fermenting yeast Pichia stipitis.</title>
        <authorList>
            <person name="Jeffries T.W."/>
            <person name="Grigoriev I.V."/>
            <person name="Grimwood J."/>
            <person name="Laplaza J.M."/>
            <person name="Aerts A."/>
            <person name="Salamov A."/>
            <person name="Schmutz J."/>
            <person name="Lindquist E."/>
            <person name="Dehal P."/>
            <person name="Shapiro H."/>
            <person name="Jin Y.S."/>
            <person name="Passoth V."/>
            <person name="Richardson P.M."/>
        </authorList>
    </citation>
    <scope>NUCLEOTIDE SEQUENCE [LARGE SCALE GENOMIC DNA]</scope>
    <source>
        <strain evidence="2">ATCC 58785 / CBS 6054 / NBRC 10063 / NRRL Y-11545</strain>
    </source>
</reference>
<dbReference type="InParanoid" id="A3LWP5"/>
<dbReference type="OrthoDB" id="198787at2759"/>
<dbReference type="OMA" id="FVENECK"/>
<dbReference type="GeneID" id="4839740"/>
<dbReference type="Pfam" id="PF10806">
    <property type="entry name" value="SAM35"/>
    <property type="match status" value="1"/>
</dbReference>
<dbReference type="RefSeq" id="XP_001385699.2">
    <property type="nucleotide sequence ID" value="XM_001385662.1"/>
</dbReference>
<dbReference type="STRING" id="322104.A3LWP5"/>
<sequence length="239" mass="27553">MFDIPESVKKLFDTFPLTTYPAIPKTTSGNDEFIEEKKFYFENEKQSQISTNASFSLGVHNVVEFKGQDGKRKYIPSDPVSLGQALILCHKNKLKLPTTSSTNRSCNSIMKVSFHASPDKQLPILIEDDKQSRTIRTISSIIETVAKSNFQKHPYLDAELLVLNDFIDLKLFDLWILCLLNENIDRFDEIFDIDSKLDLSFVAKSLVINNIYSEVEHWRAFRTRNPNLFDYMELLLSTN</sequence>
<dbReference type="FunCoup" id="A3LWP5">
    <property type="interactions" value="68"/>
</dbReference>
<accession>A3LWP5</accession>
<dbReference type="eggNOG" id="ENOG502RXPE">
    <property type="taxonomic scope" value="Eukaryota"/>
</dbReference>
<dbReference type="InterPro" id="IPR021211">
    <property type="entry name" value="SAM35"/>
</dbReference>
<dbReference type="AlphaFoldDB" id="A3LWP5"/>
<dbReference type="KEGG" id="pic:PICST_32544"/>
<organism evidence="1 2">
    <name type="scientific">Scheffersomyces stipitis (strain ATCC 58785 / CBS 6054 / NBRC 10063 / NRRL Y-11545)</name>
    <name type="common">Yeast</name>
    <name type="synonym">Pichia stipitis</name>
    <dbReference type="NCBI Taxonomy" id="322104"/>
    <lineage>
        <taxon>Eukaryota</taxon>
        <taxon>Fungi</taxon>
        <taxon>Dikarya</taxon>
        <taxon>Ascomycota</taxon>
        <taxon>Saccharomycotina</taxon>
        <taxon>Pichiomycetes</taxon>
        <taxon>Debaryomycetaceae</taxon>
        <taxon>Scheffersomyces</taxon>
    </lineage>
</organism>
<dbReference type="EMBL" id="CP000500">
    <property type="protein sequence ID" value="ABN67670.2"/>
    <property type="molecule type" value="Genomic_DNA"/>
</dbReference>
<name>A3LWP5_PICST</name>
<evidence type="ECO:0000313" key="2">
    <source>
        <dbReference type="Proteomes" id="UP000002258"/>
    </source>
</evidence>
<keyword evidence="2" id="KW-1185">Reference proteome</keyword>
<evidence type="ECO:0000313" key="1">
    <source>
        <dbReference type="EMBL" id="ABN67670.2"/>
    </source>
</evidence>
<dbReference type="HOGENOM" id="CLU_073166_0_0_1"/>
<proteinExistence type="predicted"/>
<gene>
    <name evidence="1" type="ORF">PICST_32544</name>
</gene>
<dbReference type="Proteomes" id="UP000002258">
    <property type="component" value="Chromosome 6"/>
</dbReference>